<sequence length="49" mass="5626">MNFQICLSLEYSSDICILYSPHSNSIWHLLRKILCFLPIPIPCASVVVF</sequence>
<name>A0AAV2BYK1_9ARAC</name>
<dbReference type="Proteomes" id="UP001497382">
    <property type="component" value="Unassembled WGS sequence"/>
</dbReference>
<accession>A0AAV2BYK1</accession>
<protein>
    <submittedName>
        <fullName evidence="1">Uncharacterized protein</fullName>
    </submittedName>
</protein>
<comment type="caution">
    <text evidence="1">The sequence shown here is derived from an EMBL/GenBank/DDBJ whole genome shotgun (WGS) entry which is preliminary data.</text>
</comment>
<dbReference type="EMBL" id="CAXIEN010000572">
    <property type="protein sequence ID" value="CAL1300719.1"/>
    <property type="molecule type" value="Genomic_DNA"/>
</dbReference>
<dbReference type="AlphaFoldDB" id="A0AAV2BYK1"/>
<proteinExistence type="predicted"/>
<evidence type="ECO:0000313" key="2">
    <source>
        <dbReference type="Proteomes" id="UP001497382"/>
    </source>
</evidence>
<keyword evidence="2" id="KW-1185">Reference proteome</keyword>
<reference evidence="1 2" key="1">
    <citation type="submission" date="2024-04" db="EMBL/GenBank/DDBJ databases">
        <authorList>
            <person name="Rising A."/>
            <person name="Reimegard J."/>
            <person name="Sonavane S."/>
            <person name="Akerstrom W."/>
            <person name="Nylinder S."/>
            <person name="Hedman E."/>
            <person name="Kallberg Y."/>
        </authorList>
    </citation>
    <scope>NUCLEOTIDE SEQUENCE [LARGE SCALE GENOMIC DNA]</scope>
</reference>
<gene>
    <name evidence="1" type="ORF">LARSCL_LOCUS22081</name>
</gene>
<organism evidence="1 2">
    <name type="scientific">Larinioides sclopetarius</name>
    <dbReference type="NCBI Taxonomy" id="280406"/>
    <lineage>
        <taxon>Eukaryota</taxon>
        <taxon>Metazoa</taxon>
        <taxon>Ecdysozoa</taxon>
        <taxon>Arthropoda</taxon>
        <taxon>Chelicerata</taxon>
        <taxon>Arachnida</taxon>
        <taxon>Araneae</taxon>
        <taxon>Araneomorphae</taxon>
        <taxon>Entelegynae</taxon>
        <taxon>Araneoidea</taxon>
        <taxon>Araneidae</taxon>
        <taxon>Larinioides</taxon>
    </lineage>
</organism>
<evidence type="ECO:0000313" key="1">
    <source>
        <dbReference type="EMBL" id="CAL1300719.1"/>
    </source>
</evidence>